<evidence type="ECO:0000256" key="5">
    <source>
        <dbReference type="ARBA" id="ARBA00023136"/>
    </source>
</evidence>
<evidence type="ECO:0000256" key="7">
    <source>
        <dbReference type="SAM" id="SignalP"/>
    </source>
</evidence>
<dbReference type="PANTHER" id="PTHR13605">
    <property type="entry name" value="ER MEMBRANE PROTEIN COMPLEX SUBUNIT 7"/>
    <property type="match status" value="1"/>
</dbReference>
<gene>
    <name evidence="9" type="ORF">CHLNCDRAFT_59750</name>
</gene>
<keyword evidence="2" id="KW-0812">Transmembrane</keyword>
<feature type="compositionally biased region" description="Low complexity" evidence="6">
    <location>
        <begin position="185"/>
        <end position="197"/>
    </location>
</feature>
<feature type="signal peptide" evidence="7">
    <location>
        <begin position="1"/>
        <end position="21"/>
    </location>
</feature>
<evidence type="ECO:0000256" key="2">
    <source>
        <dbReference type="ARBA" id="ARBA00022692"/>
    </source>
</evidence>
<evidence type="ECO:0000256" key="1">
    <source>
        <dbReference type="ARBA" id="ARBA00004167"/>
    </source>
</evidence>
<evidence type="ECO:0000313" key="10">
    <source>
        <dbReference type="Proteomes" id="UP000008141"/>
    </source>
</evidence>
<keyword evidence="4" id="KW-1133">Transmembrane helix</keyword>
<keyword evidence="5" id="KW-0472">Membrane</keyword>
<feature type="region of interest" description="Disordered" evidence="6">
    <location>
        <begin position="178"/>
        <end position="205"/>
    </location>
</feature>
<evidence type="ECO:0000259" key="8">
    <source>
        <dbReference type="Pfam" id="PF09430"/>
    </source>
</evidence>
<name>E1ZMI6_CHLVA</name>
<keyword evidence="10" id="KW-1185">Reference proteome</keyword>
<dbReference type="AlphaFoldDB" id="E1ZMI6"/>
<dbReference type="InterPro" id="IPR039163">
    <property type="entry name" value="EMC7"/>
</dbReference>
<dbReference type="GO" id="GO:0072546">
    <property type="term" value="C:EMC complex"/>
    <property type="evidence" value="ECO:0007669"/>
    <property type="project" value="TreeGrafter"/>
</dbReference>
<dbReference type="Pfam" id="PF09430">
    <property type="entry name" value="EMC7_beta-sandw"/>
    <property type="match status" value="1"/>
</dbReference>
<dbReference type="KEGG" id="cvr:CHLNCDRAFT_59750"/>
<sequence>MVNLRPLLLLTALLLAQRCSAADRQGMPVQGKVAVPDGVSLAQAEVSLQLEGGRRLLAFPLQDGSFSFPEVPVGVHTLSIHFSMQQQSLLFPTVKLDVGASQQGKVEAMAADVPGTPVISYPLLLRPFSRMEYFEKRQPFNPIAFLKTPYGMMGAFMLFSIFIMPKLKVDPEEYKEMMGERDRGAATPATIAAAAQREQGRRRND</sequence>
<protein>
    <recommendedName>
        <fullName evidence="8">ER membrane protein complex subunit 7 beta-sandwich domain-containing protein</fullName>
    </recommendedName>
</protein>
<accession>E1ZMI6</accession>
<evidence type="ECO:0000256" key="3">
    <source>
        <dbReference type="ARBA" id="ARBA00022729"/>
    </source>
</evidence>
<dbReference type="InParanoid" id="E1ZMI6"/>
<proteinExistence type="predicted"/>
<feature type="domain" description="ER membrane protein complex subunit 7 beta-sandwich" evidence="8">
    <location>
        <begin position="42"/>
        <end position="153"/>
    </location>
</feature>
<reference evidence="9 10" key="1">
    <citation type="journal article" date="2010" name="Plant Cell">
        <title>The Chlorella variabilis NC64A genome reveals adaptation to photosymbiosis, coevolution with viruses, and cryptic sex.</title>
        <authorList>
            <person name="Blanc G."/>
            <person name="Duncan G."/>
            <person name="Agarkova I."/>
            <person name="Borodovsky M."/>
            <person name="Gurnon J."/>
            <person name="Kuo A."/>
            <person name="Lindquist E."/>
            <person name="Lucas S."/>
            <person name="Pangilinan J."/>
            <person name="Polle J."/>
            <person name="Salamov A."/>
            <person name="Terry A."/>
            <person name="Yamada T."/>
            <person name="Dunigan D.D."/>
            <person name="Grigoriev I.V."/>
            <person name="Claverie J.M."/>
            <person name="Van Etten J.L."/>
        </authorList>
    </citation>
    <scope>NUCLEOTIDE SEQUENCE [LARGE SCALE GENOMIC DNA]</scope>
    <source>
        <strain evidence="9 10">NC64A</strain>
    </source>
</reference>
<dbReference type="InterPro" id="IPR019008">
    <property type="entry name" value="Beta_sandwich_EMC7"/>
</dbReference>
<comment type="subcellular location">
    <subcellularLocation>
        <location evidence="1">Membrane</location>
        <topology evidence="1">Single-pass membrane protein</topology>
    </subcellularLocation>
</comment>
<dbReference type="OMA" id="TSKGKMX"/>
<dbReference type="RefSeq" id="XP_005845224.1">
    <property type="nucleotide sequence ID" value="XM_005845162.1"/>
</dbReference>
<dbReference type="Proteomes" id="UP000008141">
    <property type="component" value="Unassembled WGS sequence"/>
</dbReference>
<dbReference type="STRING" id="554065.E1ZMI6"/>
<evidence type="ECO:0000313" key="9">
    <source>
        <dbReference type="EMBL" id="EFN53122.1"/>
    </source>
</evidence>
<evidence type="ECO:0000256" key="6">
    <source>
        <dbReference type="SAM" id="MobiDB-lite"/>
    </source>
</evidence>
<keyword evidence="3 7" id="KW-0732">Signal</keyword>
<dbReference type="PANTHER" id="PTHR13605:SF4">
    <property type="entry name" value="ER MEMBRANE PROTEIN COMPLEX SUBUNIT 7"/>
    <property type="match status" value="1"/>
</dbReference>
<evidence type="ECO:0000256" key="4">
    <source>
        <dbReference type="ARBA" id="ARBA00022989"/>
    </source>
</evidence>
<feature type="chain" id="PRO_5003156444" description="ER membrane protein complex subunit 7 beta-sandwich domain-containing protein" evidence="7">
    <location>
        <begin position="22"/>
        <end position="205"/>
    </location>
</feature>
<organism evidence="10">
    <name type="scientific">Chlorella variabilis</name>
    <name type="common">Green alga</name>
    <dbReference type="NCBI Taxonomy" id="554065"/>
    <lineage>
        <taxon>Eukaryota</taxon>
        <taxon>Viridiplantae</taxon>
        <taxon>Chlorophyta</taxon>
        <taxon>core chlorophytes</taxon>
        <taxon>Trebouxiophyceae</taxon>
        <taxon>Chlorellales</taxon>
        <taxon>Chlorellaceae</taxon>
        <taxon>Chlorella clade</taxon>
        <taxon>Chlorella</taxon>
    </lineage>
</organism>
<dbReference type="EMBL" id="GL433853">
    <property type="protein sequence ID" value="EFN53122.1"/>
    <property type="molecule type" value="Genomic_DNA"/>
</dbReference>
<dbReference type="OrthoDB" id="27095at2759"/>
<dbReference type="GeneID" id="17352459"/>
<dbReference type="eggNOG" id="KOG3306">
    <property type="taxonomic scope" value="Eukaryota"/>
</dbReference>
<dbReference type="FunCoup" id="E1ZMI6">
    <property type="interactions" value="1839"/>
</dbReference>